<dbReference type="PANTHER" id="PTHR43792">
    <property type="entry name" value="GNAT FAMILY, PUTATIVE (AFU_ORTHOLOGUE AFUA_3G00765)-RELATED-RELATED"/>
    <property type="match status" value="1"/>
</dbReference>
<dbReference type="RefSeq" id="WP_118913198.1">
    <property type="nucleotide sequence ID" value="NZ_CBCRVH010000008.1"/>
</dbReference>
<dbReference type="AlphaFoldDB" id="A0A417Z6D1"/>
<evidence type="ECO:0000313" key="2">
    <source>
        <dbReference type="EMBL" id="RHW46171.1"/>
    </source>
</evidence>
<accession>A0A417Z6D1</accession>
<dbReference type="GO" id="GO:0016747">
    <property type="term" value="F:acyltransferase activity, transferring groups other than amino-acyl groups"/>
    <property type="evidence" value="ECO:0007669"/>
    <property type="project" value="InterPro"/>
</dbReference>
<dbReference type="EMBL" id="QWLM01000006">
    <property type="protein sequence ID" value="RHW46171.1"/>
    <property type="molecule type" value="Genomic_DNA"/>
</dbReference>
<dbReference type="Pfam" id="PF13302">
    <property type="entry name" value="Acetyltransf_3"/>
    <property type="match status" value="1"/>
</dbReference>
<organism evidence="2 3">
    <name type="scientific">Dermacoccus abyssi</name>
    <dbReference type="NCBI Taxonomy" id="322596"/>
    <lineage>
        <taxon>Bacteria</taxon>
        <taxon>Bacillati</taxon>
        <taxon>Actinomycetota</taxon>
        <taxon>Actinomycetes</taxon>
        <taxon>Micrococcales</taxon>
        <taxon>Dermacoccaceae</taxon>
        <taxon>Dermacoccus</taxon>
    </lineage>
</organism>
<reference evidence="2 3" key="1">
    <citation type="submission" date="2018-08" db="EMBL/GenBank/DDBJ databases">
        <title>Whole genome sequence analysis of Dermacoccus abyssi bacteria isolated from Deep Mariana trench Micromonospora spp reveals genes involved in the environmental adaptation and production of secondary metabolites.</title>
        <authorList>
            <person name="Abdel-Mageed W.M."/>
            <person name="Lehri B."/>
            <person name="Nouioui I."/>
            <person name="Goodfellow I."/>
            <person name="Jaspars M."/>
            <person name="Karlyshev A."/>
        </authorList>
    </citation>
    <scope>NUCLEOTIDE SEQUENCE [LARGE SCALE GENOMIC DNA]</scope>
    <source>
        <strain evidence="2 3">MT1.1</strain>
    </source>
</reference>
<dbReference type="Gene3D" id="3.40.630.30">
    <property type="match status" value="1"/>
</dbReference>
<evidence type="ECO:0000313" key="3">
    <source>
        <dbReference type="Proteomes" id="UP000285376"/>
    </source>
</evidence>
<sequence length="168" mass="18400">MFEHFALRPLQVGDAADMSEVLSDPELYRFTGGHPPTTGELERRYAVQTRGGSPAGLEIWINELVVVRTDSGERPVGFVQATIPVDTGPTEIAWVIGVPRQGNGYGHRAASLLMEQLRERGITDVLAHIHPDHTASQQIAQRLAMEPTDITIDGEPLWKGTTPEPTRG</sequence>
<gene>
    <name evidence="2" type="ORF">D1832_06800</name>
</gene>
<protein>
    <submittedName>
        <fullName evidence="2">N-acetyltransferase</fullName>
    </submittedName>
</protein>
<comment type="caution">
    <text evidence="2">The sequence shown here is derived from an EMBL/GenBank/DDBJ whole genome shotgun (WGS) entry which is preliminary data.</text>
</comment>
<dbReference type="InterPro" id="IPR000182">
    <property type="entry name" value="GNAT_dom"/>
</dbReference>
<name>A0A417Z6D1_9MICO</name>
<keyword evidence="2" id="KW-0808">Transferase</keyword>
<dbReference type="Proteomes" id="UP000285376">
    <property type="component" value="Unassembled WGS sequence"/>
</dbReference>
<dbReference type="SUPFAM" id="SSF55729">
    <property type="entry name" value="Acyl-CoA N-acyltransferases (Nat)"/>
    <property type="match status" value="1"/>
</dbReference>
<evidence type="ECO:0000259" key="1">
    <source>
        <dbReference type="Pfam" id="PF13302"/>
    </source>
</evidence>
<dbReference type="InterPro" id="IPR016181">
    <property type="entry name" value="Acyl_CoA_acyltransferase"/>
</dbReference>
<dbReference type="InterPro" id="IPR051531">
    <property type="entry name" value="N-acetyltransferase"/>
</dbReference>
<proteinExistence type="predicted"/>
<feature type="domain" description="N-acetyltransferase" evidence="1">
    <location>
        <begin position="6"/>
        <end position="145"/>
    </location>
</feature>